<dbReference type="InterPro" id="IPR000408">
    <property type="entry name" value="Reg_chr_condens"/>
</dbReference>
<dbReference type="PROSITE" id="PS00626">
    <property type="entry name" value="RCC1_2"/>
    <property type="match status" value="1"/>
</dbReference>
<reference evidence="3" key="1">
    <citation type="submission" date="2025-08" db="UniProtKB">
        <authorList>
            <consortium name="RefSeq"/>
        </authorList>
    </citation>
    <scope>IDENTIFICATION</scope>
</reference>
<name>A0ABM3M5D7_BICAN</name>
<feature type="repeat" description="RCC1" evidence="1">
    <location>
        <begin position="728"/>
        <end position="792"/>
    </location>
</feature>
<proteinExistence type="predicted"/>
<dbReference type="PANTHER" id="PTHR45943:SF1">
    <property type="entry name" value="E3 UBIQUITIN-PROTEIN LIGASE MYCBP2"/>
    <property type="match status" value="1"/>
</dbReference>
<dbReference type="PROSITE" id="PS50012">
    <property type="entry name" value="RCC1_3"/>
    <property type="match status" value="2"/>
</dbReference>
<dbReference type="GeneID" id="112042912"/>
<protein>
    <submittedName>
        <fullName evidence="3">E3 ubiquitin-protein ligase highwire</fullName>
    </submittedName>
</protein>
<organism evidence="2 3">
    <name type="scientific">Bicyclus anynana</name>
    <name type="common">Squinting bush brown butterfly</name>
    <dbReference type="NCBI Taxonomy" id="110368"/>
    <lineage>
        <taxon>Eukaryota</taxon>
        <taxon>Metazoa</taxon>
        <taxon>Ecdysozoa</taxon>
        <taxon>Arthropoda</taxon>
        <taxon>Hexapoda</taxon>
        <taxon>Insecta</taxon>
        <taxon>Pterygota</taxon>
        <taxon>Neoptera</taxon>
        <taxon>Endopterygota</taxon>
        <taxon>Lepidoptera</taxon>
        <taxon>Glossata</taxon>
        <taxon>Ditrysia</taxon>
        <taxon>Papilionoidea</taxon>
        <taxon>Nymphalidae</taxon>
        <taxon>Satyrinae</taxon>
        <taxon>Satyrini</taxon>
        <taxon>Mycalesina</taxon>
        <taxon>Bicyclus</taxon>
    </lineage>
</organism>
<feature type="repeat" description="RCC1" evidence="1">
    <location>
        <begin position="679"/>
        <end position="727"/>
    </location>
</feature>
<dbReference type="PRINTS" id="PR00633">
    <property type="entry name" value="RCCNDNSATION"/>
</dbReference>
<gene>
    <name evidence="3" type="primary">LOC112042912</name>
</gene>
<evidence type="ECO:0000313" key="3">
    <source>
        <dbReference type="RefSeq" id="XP_052746686.1"/>
    </source>
</evidence>
<dbReference type="SUPFAM" id="SSF50985">
    <property type="entry name" value="RCC1/BLIP-II"/>
    <property type="match status" value="1"/>
</dbReference>
<dbReference type="Gene3D" id="2.130.10.30">
    <property type="entry name" value="Regulator of chromosome condensation 1/beta-lactamase-inhibitor protein II"/>
    <property type="match status" value="2"/>
</dbReference>
<keyword evidence="2" id="KW-1185">Reference proteome</keyword>
<dbReference type="Pfam" id="PF13540">
    <property type="entry name" value="RCC1_2"/>
    <property type="match status" value="3"/>
</dbReference>
<evidence type="ECO:0000256" key="1">
    <source>
        <dbReference type="PROSITE-ProRule" id="PRU00235"/>
    </source>
</evidence>
<accession>A0ABM3M5D7</accession>
<dbReference type="RefSeq" id="XP_052746686.1">
    <property type="nucleotide sequence ID" value="XM_052890726.1"/>
</dbReference>
<dbReference type="PANTHER" id="PTHR45943">
    <property type="entry name" value="E3 UBIQUITIN-PROTEIN LIGASE MYCBP2"/>
    <property type="match status" value="1"/>
</dbReference>
<dbReference type="InterPro" id="IPR009091">
    <property type="entry name" value="RCC1/BLIP-II"/>
</dbReference>
<dbReference type="Proteomes" id="UP001652582">
    <property type="component" value="Chromosome Z"/>
</dbReference>
<sequence length="819" mass="87837">MLVEVSSGNDLTGRLEKSSPLTALSSSCLIALAVARGEAELVMCAVTSLIIAPPALTEQFVQIPTNLTVMQRSVQAVILGPPSRNLWLNFGVPHKSLVSSFPVDLPSQLTAGSGELVVRSLVSDGCYLYIYTSKGLLKIGSGYGSSIRQHVYLYKADFFASDRHGWLGCCRNKLYVRIGRKKTEVHEVDKETLEVKSLLYLETGQAGPENKSAVFTDSNQLGLILLSNNDNLTIKMYDVEANVAERAQGGRFTLTSRREFHVNLLRRRTLVLGRPSFDDGLSRILVDLDTPMAIQLDDNDDDPLLGICSGQDFGLLLTTSGKVYYAGKGTSLGYKVPTPHTGRWTLMKETLFNKQDVSNIKMCKVVQVALGHEGVHAILVLDNGSALFTGVARRGEDGDATRHRRTPKPTRPKKIHRVEKYNIIYAACNYGSTALVTRAGELLMFGKDTQHCDENGFVIGVRHERITQVSLGKAHAAALTNSGEVYTFGINNKGQCGREYGYSKEKPYRSSSAGSGGKEEARICTGAHTWTMEYCRVCVLCCECTGFAGACLCAAMPNRLPGERCGCGEGDSGCTVCGICKRCAEASTSTAGSSRAEDPVCSNDALCGGDSEAVQSDGCSAGAEAATACASSANSGPESERETVKVNSLAPARIVVPGGHIIVSVACGLQHTILLSEHGEVFTFGSNQWGALGAGDIAPHHRVVRVRVPRAASIAAGSNHSAILTRDGELYTFGSYQKGALGRPRQEEPRTDRSPVWYATPGRVPKIGSRHGCRAVWLCASGDQTFVQVSQALINTDTLFSATITANSNSIGQYYSTAG</sequence>
<evidence type="ECO:0000313" key="2">
    <source>
        <dbReference type="Proteomes" id="UP001652582"/>
    </source>
</evidence>